<reference evidence="3" key="1">
    <citation type="submission" date="2024-04" db="EMBL/GenBank/DDBJ databases">
        <authorList>
            <person name="Shaw F."/>
            <person name="Minotto A."/>
        </authorList>
    </citation>
    <scope>NUCLEOTIDE SEQUENCE [LARGE SCALE GENOMIC DNA]</scope>
</reference>
<keyword evidence="3" id="KW-1185">Reference proteome</keyword>
<proteinExistence type="predicted"/>
<gene>
    <name evidence="2" type="ORF">GFSPODELE1_LOCUS2624</name>
</gene>
<evidence type="ECO:0000259" key="1">
    <source>
        <dbReference type="Pfam" id="PF03070"/>
    </source>
</evidence>
<evidence type="ECO:0000313" key="3">
    <source>
        <dbReference type="Proteomes" id="UP001497453"/>
    </source>
</evidence>
<dbReference type="InterPro" id="IPR004305">
    <property type="entry name" value="Thiaminase-2/PQQC"/>
</dbReference>
<dbReference type="InterPro" id="IPR016084">
    <property type="entry name" value="Haem_Oase-like_multi-hlx"/>
</dbReference>
<dbReference type="EMBL" id="OZ037954">
    <property type="protein sequence ID" value="CAL1699338.1"/>
    <property type="molecule type" value="Genomic_DNA"/>
</dbReference>
<dbReference type="SUPFAM" id="SSF48613">
    <property type="entry name" value="Heme oxygenase-like"/>
    <property type="match status" value="1"/>
</dbReference>
<dbReference type="Gene3D" id="1.20.910.10">
    <property type="entry name" value="Heme oxygenase-like"/>
    <property type="match status" value="1"/>
</dbReference>
<dbReference type="PANTHER" id="PTHR41813:SF2">
    <property type="entry name" value="REGULATOR PAB1642, PUTATIVE (AFU_ORTHOLOGUE AFUA_3G11955)-RELATED"/>
    <property type="match status" value="1"/>
</dbReference>
<feature type="domain" description="Thiaminase-2/PQQC" evidence="1">
    <location>
        <begin position="23"/>
        <end position="232"/>
    </location>
</feature>
<dbReference type="Proteomes" id="UP001497453">
    <property type="component" value="Chromosome 11"/>
</dbReference>
<dbReference type="InterPro" id="IPR053261">
    <property type="entry name" value="Polyketide-peptide_reg"/>
</dbReference>
<evidence type="ECO:0000313" key="2">
    <source>
        <dbReference type="EMBL" id="CAL1699338.1"/>
    </source>
</evidence>
<dbReference type="PANTHER" id="PTHR41813">
    <property type="entry name" value="REGULATOR PAB1642, PUTATIVE (AFU_ORTHOLOGUE AFUA_3G11955)-RELATED"/>
    <property type="match status" value="1"/>
</dbReference>
<name>A0ABP1CX80_9APHY</name>
<accession>A0ABP1CX80</accession>
<sequence length="243" mass="27411">MSTSESLTSHLVNLSTFRPYSTATEHDFLSAAGKGTLSKDLLSVFLSQDRLYAAHAYPKFIGRVLASVPFSTFDPIDSDKERFNQRVVKTLSGALQNVIREANFFSDTAKKYGLQLEGWRERKATRDYTAEMARIASTGRLEDGLIFLWAMERVYLDAWSYVSSLKGTSQGPVSDALAELVHNWTNEEFIIFVDELAELVNSLDVKPGSDAWVRAEDIWGRVIELEEAFWPPGENEIDFLKPL</sequence>
<dbReference type="Pfam" id="PF03070">
    <property type="entry name" value="TENA_THI-4"/>
    <property type="match status" value="1"/>
</dbReference>
<protein>
    <recommendedName>
        <fullName evidence="1">Thiaminase-2/PQQC domain-containing protein</fullName>
    </recommendedName>
</protein>
<dbReference type="CDD" id="cd19357">
    <property type="entry name" value="TenA_E_At3g16990-like"/>
    <property type="match status" value="1"/>
</dbReference>
<organism evidence="2 3">
    <name type="scientific">Somion occarium</name>
    <dbReference type="NCBI Taxonomy" id="3059160"/>
    <lineage>
        <taxon>Eukaryota</taxon>
        <taxon>Fungi</taxon>
        <taxon>Dikarya</taxon>
        <taxon>Basidiomycota</taxon>
        <taxon>Agaricomycotina</taxon>
        <taxon>Agaricomycetes</taxon>
        <taxon>Polyporales</taxon>
        <taxon>Cerrenaceae</taxon>
        <taxon>Somion</taxon>
    </lineage>
</organism>